<comment type="similarity">
    <text evidence="3 9">Belongs to the CobD/CbiB family.</text>
</comment>
<dbReference type="RefSeq" id="WP_380721465.1">
    <property type="nucleotide sequence ID" value="NZ_JBHSGI010000033.1"/>
</dbReference>
<dbReference type="PANTHER" id="PTHR34308:SF1">
    <property type="entry name" value="COBALAMIN BIOSYNTHESIS PROTEIN CBIB"/>
    <property type="match status" value="1"/>
</dbReference>
<dbReference type="NCBIfam" id="TIGR00380">
    <property type="entry name" value="cobal_cbiB"/>
    <property type="match status" value="1"/>
</dbReference>
<dbReference type="Proteomes" id="UP001595973">
    <property type="component" value="Unassembled WGS sequence"/>
</dbReference>
<feature type="transmembrane region" description="Helical" evidence="9">
    <location>
        <begin position="288"/>
        <end position="307"/>
    </location>
</feature>
<comment type="function">
    <text evidence="9">Converts cobyric acid to cobinamide by the addition of aminopropanol on the F carboxylic group.</text>
</comment>
<dbReference type="InterPro" id="IPR004485">
    <property type="entry name" value="Cobalamin_biosynth_CobD/CbiB"/>
</dbReference>
<keyword evidence="7 9" id="KW-1133">Transmembrane helix</keyword>
<evidence type="ECO:0000256" key="4">
    <source>
        <dbReference type="ARBA" id="ARBA00022475"/>
    </source>
</evidence>
<evidence type="ECO:0000313" key="10">
    <source>
        <dbReference type="EMBL" id="MFC4671226.1"/>
    </source>
</evidence>
<evidence type="ECO:0000256" key="5">
    <source>
        <dbReference type="ARBA" id="ARBA00022573"/>
    </source>
</evidence>
<evidence type="ECO:0000256" key="7">
    <source>
        <dbReference type="ARBA" id="ARBA00022989"/>
    </source>
</evidence>
<comment type="caution">
    <text evidence="9">Lacks conserved residue(s) required for the propagation of feature annotation.</text>
</comment>
<proteinExistence type="inferred from homology"/>
<dbReference type="EMBL" id="JBHSGI010000033">
    <property type="protein sequence ID" value="MFC4671226.1"/>
    <property type="molecule type" value="Genomic_DNA"/>
</dbReference>
<organism evidence="10 11">
    <name type="scientific">Seohaeicola nanhaiensis</name>
    <dbReference type="NCBI Taxonomy" id="1387282"/>
    <lineage>
        <taxon>Bacteria</taxon>
        <taxon>Pseudomonadati</taxon>
        <taxon>Pseudomonadota</taxon>
        <taxon>Alphaproteobacteria</taxon>
        <taxon>Rhodobacterales</taxon>
        <taxon>Roseobacteraceae</taxon>
        <taxon>Seohaeicola</taxon>
    </lineage>
</organism>
<keyword evidence="11" id="KW-1185">Reference proteome</keyword>
<dbReference type="PANTHER" id="PTHR34308">
    <property type="entry name" value="COBALAMIN BIOSYNTHESIS PROTEIN CBIB"/>
    <property type="match status" value="1"/>
</dbReference>
<evidence type="ECO:0000256" key="9">
    <source>
        <dbReference type="HAMAP-Rule" id="MF_00024"/>
    </source>
</evidence>
<evidence type="ECO:0000256" key="1">
    <source>
        <dbReference type="ARBA" id="ARBA00004651"/>
    </source>
</evidence>
<sequence>MTTAATLTLALLLDAVLGEPRWLWSRLPHPAVLMGRAVGWLDRQLNRGGARRLRGVLALVLLVLGALAVGGALSRLGPVAEVVVAAILLAQRSLAEHVAAVADGLRLSVGEGRRAVARIVSRDTAAIGESEVARAALESAAENLSDGVIAPAFWFLVGGLPGLLVYKVVNTADSMIGYRNARYEQFGWASARMDDLLNLLPARLTGAIIALLGGVAGDWRGIVADARRHRSPNAGWPEAAMSRALGVALAGPRSYDGQMRDLAWVNGAGQRAIGAEEIEAGVAMLWSVWRVTLIFCALAATTAALLLV</sequence>
<dbReference type="Pfam" id="PF03186">
    <property type="entry name" value="CobD_Cbib"/>
    <property type="match status" value="1"/>
</dbReference>
<comment type="caution">
    <text evidence="10">The sequence shown here is derived from an EMBL/GenBank/DDBJ whole genome shotgun (WGS) entry which is preliminary data.</text>
</comment>
<comment type="pathway">
    <text evidence="2 9">Cofactor biosynthesis; adenosylcobalamin biosynthesis.</text>
</comment>
<accession>A0ABV9KNJ1</accession>
<evidence type="ECO:0000256" key="6">
    <source>
        <dbReference type="ARBA" id="ARBA00022692"/>
    </source>
</evidence>
<reference evidence="11" key="1">
    <citation type="journal article" date="2019" name="Int. J. Syst. Evol. Microbiol.">
        <title>The Global Catalogue of Microorganisms (GCM) 10K type strain sequencing project: providing services to taxonomists for standard genome sequencing and annotation.</title>
        <authorList>
            <consortium name="The Broad Institute Genomics Platform"/>
            <consortium name="The Broad Institute Genome Sequencing Center for Infectious Disease"/>
            <person name="Wu L."/>
            <person name="Ma J."/>
        </authorList>
    </citation>
    <scope>NUCLEOTIDE SEQUENCE [LARGE SCALE GENOMIC DNA]</scope>
    <source>
        <strain evidence="11">CGMCC 4.7283</strain>
    </source>
</reference>
<comment type="subcellular location">
    <subcellularLocation>
        <location evidence="1 9">Cell membrane</location>
        <topology evidence="1 9">Multi-pass membrane protein</topology>
    </subcellularLocation>
</comment>
<name>A0ABV9KNJ1_9RHOB</name>
<gene>
    <name evidence="10" type="primary">cbiB</name>
    <name evidence="9" type="synonym">cobD</name>
    <name evidence="10" type="ORF">ACFO5X_21930</name>
</gene>
<evidence type="ECO:0000256" key="3">
    <source>
        <dbReference type="ARBA" id="ARBA00006263"/>
    </source>
</evidence>
<keyword evidence="8 9" id="KW-0472">Membrane</keyword>
<evidence type="ECO:0000256" key="8">
    <source>
        <dbReference type="ARBA" id="ARBA00023136"/>
    </source>
</evidence>
<feature type="transmembrane region" description="Helical" evidence="9">
    <location>
        <begin position="148"/>
        <end position="169"/>
    </location>
</feature>
<keyword evidence="6 9" id="KW-0812">Transmembrane</keyword>
<protein>
    <recommendedName>
        <fullName evidence="9">Cobalamin biosynthesis protein CobD</fullName>
    </recommendedName>
</protein>
<evidence type="ECO:0000256" key="2">
    <source>
        <dbReference type="ARBA" id="ARBA00004953"/>
    </source>
</evidence>
<dbReference type="HAMAP" id="MF_00024">
    <property type="entry name" value="CobD_CbiB"/>
    <property type="match status" value="1"/>
</dbReference>
<keyword evidence="4 9" id="KW-1003">Cell membrane</keyword>
<feature type="transmembrane region" description="Helical" evidence="9">
    <location>
        <begin position="55"/>
        <end position="73"/>
    </location>
</feature>
<evidence type="ECO:0000313" key="11">
    <source>
        <dbReference type="Proteomes" id="UP001595973"/>
    </source>
</evidence>
<keyword evidence="5 9" id="KW-0169">Cobalamin biosynthesis</keyword>